<gene>
    <name evidence="1" type="ORF">NE619_02885</name>
</gene>
<evidence type="ECO:0000313" key="1">
    <source>
        <dbReference type="EMBL" id="MCQ4635662.1"/>
    </source>
</evidence>
<comment type="caution">
    <text evidence="1">The sequence shown here is derived from an EMBL/GenBank/DDBJ whole genome shotgun (WGS) entry which is preliminary data.</text>
</comment>
<evidence type="ECO:0000313" key="2">
    <source>
        <dbReference type="Proteomes" id="UP001524502"/>
    </source>
</evidence>
<reference evidence="1 2" key="1">
    <citation type="submission" date="2022-06" db="EMBL/GenBank/DDBJ databases">
        <title>Isolation of gut microbiota from human fecal samples.</title>
        <authorList>
            <person name="Pamer E.G."/>
            <person name="Barat B."/>
            <person name="Waligurski E."/>
            <person name="Medina S."/>
            <person name="Paddock L."/>
            <person name="Mostad J."/>
        </authorList>
    </citation>
    <scope>NUCLEOTIDE SEQUENCE [LARGE SCALE GENOMIC DNA]</scope>
    <source>
        <strain evidence="1 2">SL.3.17</strain>
    </source>
</reference>
<protein>
    <submittedName>
        <fullName evidence="1">Uncharacterized protein</fullName>
    </submittedName>
</protein>
<organism evidence="1 2">
    <name type="scientific">Anaerovorax odorimutans</name>
    <dbReference type="NCBI Taxonomy" id="109327"/>
    <lineage>
        <taxon>Bacteria</taxon>
        <taxon>Bacillati</taxon>
        <taxon>Bacillota</taxon>
        <taxon>Clostridia</taxon>
        <taxon>Peptostreptococcales</taxon>
        <taxon>Anaerovoracaceae</taxon>
        <taxon>Anaerovorax</taxon>
    </lineage>
</organism>
<dbReference type="Proteomes" id="UP001524502">
    <property type="component" value="Unassembled WGS sequence"/>
</dbReference>
<name>A0ABT1RKE4_9FIRM</name>
<sequence length="47" mass="5556">MKRHKWKLAMYEKAGIVPWKNLIVTYDDENGNLDARIIEAEIINKLL</sequence>
<dbReference type="EMBL" id="JANFXK010000002">
    <property type="protein sequence ID" value="MCQ4635662.1"/>
    <property type="molecule type" value="Genomic_DNA"/>
</dbReference>
<accession>A0ABT1RKE4</accession>
<keyword evidence="2" id="KW-1185">Reference proteome</keyword>
<proteinExistence type="predicted"/>